<dbReference type="PROSITE" id="PS50176">
    <property type="entry name" value="ARM_REPEAT"/>
    <property type="match status" value="2"/>
</dbReference>
<feature type="compositionally biased region" description="Polar residues" evidence="4">
    <location>
        <begin position="37"/>
        <end position="52"/>
    </location>
</feature>
<feature type="region of interest" description="Disordered" evidence="4">
    <location>
        <begin position="150"/>
        <end position="175"/>
    </location>
</feature>
<dbReference type="EMBL" id="HG001800">
    <property type="protein sequence ID" value="CDF36746.1"/>
    <property type="molecule type" value="Genomic_DNA"/>
</dbReference>
<dbReference type="PANTHER" id="PTHR22895:SF0">
    <property type="entry name" value="ARMADILLO REPEAT-CONTAINING PROTEIN 6"/>
    <property type="match status" value="1"/>
</dbReference>
<keyword evidence="3" id="KW-0175">Coiled coil</keyword>
<feature type="compositionally biased region" description="Low complexity" evidence="4">
    <location>
        <begin position="53"/>
        <end position="64"/>
    </location>
</feature>
<gene>
    <name evidence="6" type="ORF">CHC_T00010130001</name>
</gene>
<feature type="compositionally biased region" description="Basic and acidic residues" evidence="4">
    <location>
        <begin position="160"/>
        <end position="170"/>
    </location>
</feature>
<evidence type="ECO:0000259" key="5">
    <source>
        <dbReference type="Pfam" id="PF22964"/>
    </source>
</evidence>
<dbReference type="InterPro" id="IPR011989">
    <property type="entry name" value="ARM-like"/>
</dbReference>
<dbReference type="RefSeq" id="XP_005716565.1">
    <property type="nucleotide sequence ID" value="XM_005716508.1"/>
</dbReference>
<dbReference type="Gene3D" id="1.25.10.10">
    <property type="entry name" value="Leucine-rich Repeat Variant"/>
    <property type="match status" value="3"/>
</dbReference>
<organism evidence="6 7">
    <name type="scientific">Chondrus crispus</name>
    <name type="common">Carrageen Irish moss</name>
    <name type="synonym">Polymorpha crispa</name>
    <dbReference type="NCBI Taxonomy" id="2769"/>
    <lineage>
        <taxon>Eukaryota</taxon>
        <taxon>Rhodophyta</taxon>
        <taxon>Florideophyceae</taxon>
        <taxon>Rhodymeniophycidae</taxon>
        <taxon>Gigartinales</taxon>
        <taxon>Gigartinaceae</taxon>
        <taxon>Chondrus</taxon>
    </lineage>
</organism>
<evidence type="ECO:0000256" key="4">
    <source>
        <dbReference type="SAM" id="MobiDB-lite"/>
    </source>
</evidence>
<feature type="region of interest" description="Disordered" evidence="4">
    <location>
        <begin position="1"/>
        <end position="64"/>
    </location>
</feature>
<accession>R7QGZ9</accession>
<dbReference type="InterPro" id="IPR055142">
    <property type="entry name" value="ZER1-like_C"/>
</dbReference>
<dbReference type="Gramene" id="CDF36746">
    <property type="protein sequence ID" value="CDF36746"/>
    <property type="gene ID" value="CHC_T00010130001"/>
</dbReference>
<feature type="region of interest" description="Disordered" evidence="4">
    <location>
        <begin position="759"/>
        <end position="782"/>
    </location>
</feature>
<dbReference type="AlphaFoldDB" id="R7QGZ9"/>
<dbReference type="SUPFAM" id="SSF48371">
    <property type="entry name" value="ARM repeat"/>
    <property type="match status" value="2"/>
</dbReference>
<feature type="domain" description="Protein zer-1 homolog-like C-terminal" evidence="5">
    <location>
        <begin position="419"/>
        <end position="568"/>
    </location>
</feature>
<dbReference type="SMART" id="SM00185">
    <property type="entry name" value="ARM"/>
    <property type="match status" value="7"/>
</dbReference>
<evidence type="ECO:0000313" key="6">
    <source>
        <dbReference type="EMBL" id="CDF36746.1"/>
    </source>
</evidence>
<dbReference type="InterPro" id="IPR000225">
    <property type="entry name" value="Armadillo"/>
</dbReference>
<dbReference type="Pfam" id="PF22964">
    <property type="entry name" value="ZER1-like_2nd"/>
    <property type="match status" value="1"/>
</dbReference>
<feature type="repeat" description="ARM" evidence="2">
    <location>
        <begin position="636"/>
        <end position="680"/>
    </location>
</feature>
<dbReference type="KEGG" id="ccp:CHC_T00010130001"/>
<dbReference type="InterPro" id="IPR016024">
    <property type="entry name" value="ARM-type_fold"/>
</dbReference>
<evidence type="ECO:0000256" key="3">
    <source>
        <dbReference type="SAM" id="Coils"/>
    </source>
</evidence>
<protein>
    <submittedName>
        <fullName evidence="6">Aardvark, Armadillo repeat-containing protein</fullName>
    </submittedName>
</protein>
<evidence type="ECO:0000256" key="2">
    <source>
        <dbReference type="PROSITE-ProRule" id="PRU00259"/>
    </source>
</evidence>
<dbReference type="OrthoDB" id="4094at2759"/>
<feature type="coiled-coil region" evidence="3">
    <location>
        <begin position="281"/>
        <end position="308"/>
    </location>
</feature>
<proteinExistence type="predicted"/>
<name>R7QGZ9_CHOCR</name>
<reference evidence="7" key="1">
    <citation type="journal article" date="2013" name="Proc. Natl. Acad. Sci. U.S.A.">
        <title>Genome structure and metabolic features in the red seaweed Chondrus crispus shed light on evolution of the Archaeplastida.</title>
        <authorList>
            <person name="Collen J."/>
            <person name="Porcel B."/>
            <person name="Carre W."/>
            <person name="Ball S.G."/>
            <person name="Chaparro C."/>
            <person name="Tonon T."/>
            <person name="Barbeyron T."/>
            <person name="Michel G."/>
            <person name="Noel B."/>
            <person name="Valentin K."/>
            <person name="Elias M."/>
            <person name="Artiguenave F."/>
            <person name="Arun A."/>
            <person name="Aury J.M."/>
            <person name="Barbosa-Neto J.F."/>
            <person name="Bothwell J.H."/>
            <person name="Bouget F.Y."/>
            <person name="Brillet L."/>
            <person name="Cabello-Hurtado F."/>
            <person name="Capella-Gutierrez S."/>
            <person name="Charrier B."/>
            <person name="Cladiere L."/>
            <person name="Cock J.M."/>
            <person name="Coelho S.M."/>
            <person name="Colleoni C."/>
            <person name="Czjzek M."/>
            <person name="Da Silva C."/>
            <person name="Delage L."/>
            <person name="Denoeud F."/>
            <person name="Deschamps P."/>
            <person name="Dittami S.M."/>
            <person name="Gabaldon T."/>
            <person name="Gachon C.M."/>
            <person name="Groisillier A."/>
            <person name="Herve C."/>
            <person name="Jabbari K."/>
            <person name="Katinka M."/>
            <person name="Kloareg B."/>
            <person name="Kowalczyk N."/>
            <person name="Labadie K."/>
            <person name="Leblanc C."/>
            <person name="Lopez P.J."/>
            <person name="McLachlan D.H."/>
            <person name="Meslet-Cladiere L."/>
            <person name="Moustafa A."/>
            <person name="Nehr Z."/>
            <person name="Nyvall Collen P."/>
            <person name="Panaud O."/>
            <person name="Partensky F."/>
            <person name="Poulain J."/>
            <person name="Rensing S.A."/>
            <person name="Rousvoal S."/>
            <person name="Samson G."/>
            <person name="Symeonidi A."/>
            <person name="Weissenbach J."/>
            <person name="Zambounis A."/>
            <person name="Wincker P."/>
            <person name="Boyen C."/>
        </authorList>
    </citation>
    <scope>NUCLEOTIDE SEQUENCE [LARGE SCALE GENOMIC DNA]</scope>
    <source>
        <strain evidence="7">cv. Stackhouse</strain>
    </source>
</reference>
<feature type="compositionally biased region" description="Polar residues" evidence="4">
    <location>
        <begin position="759"/>
        <end position="774"/>
    </location>
</feature>
<dbReference type="OMA" id="QRIGCAT"/>
<evidence type="ECO:0000313" key="7">
    <source>
        <dbReference type="Proteomes" id="UP000012073"/>
    </source>
</evidence>
<sequence>MSTEPLKNMKFSAVNGVEQKAPLNESNSFKKAPENLRSLSTVSGPRQSASGPRTSFQTRSSSTSLRPGCLAVKAFSAPDPGLRKSGNIAPLAKARSNMELALSKQFSSNARTTRKSTSQSFIDSRRREDALIQNTSCLTDDRKPRARITSVGKGVPQGHGEARIEREQRRQSHPPYTPEFVKQLRKKSSLSRGMAQGMKEAQSKQQTFPNHLPDIVRQEELLSPVTNDADSDSGSETEMENRLRDALEFLLFPPQASNDDESQRALNQVHCSLRSGRHCPSRRLERFLREIYRAMEDYEEEHEVQERACVVLGKIAQDMPSAQPTIADTGGVKQIMKAIQRYKKLDALQDKGIFALMSLTRDAAARNCILEERGVECVLRAMVEFQDVRTILKNGASTLCNLASASEVGKERIGRVDGIDTIINAMNRHETDVELQTCCCLALRNITYGSTTNQWIAGRAFALDSLIRLMKNFSKDTNVQYQGCWALANICSQDPGNKDRAGGGELIETCLAAMENNMSQTHVVEKSLSVLSNISDKNLDNQVRIKKAGGTRLILKALEGYRSNETIVIRACSAIRFLCFSRENRDEVFECGGLKLLTRILGDGEDVPAIAESAILALGNAICDHKEGKKLVGRYGGIATIADVMSKHLDHEGIQENCSLALRNLSDSDELNSRLLGDSGAIDMAVYAMMGYPQNAQIQEQSCAMMFNIAFFDHNLRTMKELAVANVVEHAKEFHNNNPDVRFQALALLQILQSRDDQTSPTKIRSMGKFQSSQTRRKYPQT</sequence>
<dbReference type="GeneID" id="17324313"/>
<dbReference type="PhylomeDB" id="R7QGZ9"/>
<dbReference type="PANTHER" id="PTHR22895">
    <property type="entry name" value="ARMADILLO REPEAT-CONTAINING PROTEIN 6"/>
    <property type="match status" value="1"/>
</dbReference>
<keyword evidence="7" id="KW-1185">Reference proteome</keyword>
<dbReference type="Proteomes" id="UP000012073">
    <property type="component" value="Unassembled WGS sequence"/>
</dbReference>
<feature type="repeat" description="ARM" evidence="2">
    <location>
        <begin position="592"/>
        <end position="636"/>
    </location>
</feature>
<keyword evidence="1" id="KW-0677">Repeat</keyword>
<evidence type="ECO:0000256" key="1">
    <source>
        <dbReference type="ARBA" id="ARBA00022737"/>
    </source>
</evidence>